<evidence type="ECO:0000256" key="2">
    <source>
        <dbReference type="ARBA" id="ARBA00022692"/>
    </source>
</evidence>
<evidence type="ECO:0000313" key="13">
    <source>
        <dbReference type="WBParaSite" id="ALUE_0000312101-mRNA-1"/>
    </source>
</evidence>
<dbReference type="PANTHER" id="PTHR15067">
    <property type="entry name" value="E3 UBIQUITIN-PROTEIN LIGASE RNF8"/>
    <property type="match status" value="1"/>
</dbReference>
<dbReference type="InterPro" id="IPR003892">
    <property type="entry name" value="CUE"/>
</dbReference>
<keyword evidence="3" id="KW-0479">Metal-binding</keyword>
<dbReference type="SMART" id="SM00184">
    <property type="entry name" value="RING"/>
    <property type="match status" value="1"/>
</dbReference>
<feature type="transmembrane region" description="Helical" evidence="9">
    <location>
        <begin position="135"/>
        <end position="151"/>
    </location>
</feature>
<dbReference type="GO" id="GO:0005829">
    <property type="term" value="C:cytosol"/>
    <property type="evidence" value="ECO:0007669"/>
    <property type="project" value="TreeGrafter"/>
</dbReference>
<evidence type="ECO:0000256" key="6">
    <source>
        <dbReference type="ARBA" id="ARBA00022989"/>
    </source>
</evidence>
<feature type="transmembrane region" description="Helical" evidence="9">
    <location>
        <begin position="196"/>
        <end position="217"/>
    </location>
</feature>
<dbReference type="GO" id="GO:0008270">
    <property type="term" value="F:zinc ion binding"/>
    <property type="evidence" value="ECO:0007669"/>
    <property type="project" value="UniProtKB-KW"/>
</dbReference>
<dbReference type="Gene3D" id="1.10.8.10">
    <property type="entry name" value="DNA helicase RuvA subunit, C-terminal domain"/>
    <property type="match status" value="1"/>
</dbReference>
<evidence type="ECO:0000256" key="9">
    <source>
        <dbReference type="SAM" id="Phobius"/>
    </source>
</evidence>
<dbReference type="GO" id="GO:0005783">
    <property type="term" value="C:endoplasmic reticulum"/>
    <property type="evidence" value="ECO:0007669"/>
    <property type="project" value="TreeGrafter"/>
</dbReference>
<feature type="domain" description="RING-type" evidence="10">
    <location>
        <begin position="349"/>
        <end position="387"/>
    </location>
</feature>
<evidence type="ECO:0000259" key="10">
    <source>
        <dbReference type="PROSITE" id="PS50089"/>
    </source>
</evidence>
<evidence type="ECO:0000256" key="3">
    <source>
        <dbReference type="ARBA" id="ARBA00022723"/>
    </source>
</evidence>
<dbReference type="WBParaSite" id="ALUE_0000312101-mRNA-1">
    <property type="protein sequence ID" value="ALUE_0000312101-mRNA-1"/>
    <property type="gene ID" value="ALUE_0000312101"/>
</dbReference>
<feature type="domain" description="CUE" evidence="11">
    <location>
        <begin position="451"/>
        <end position="493"/>
    </location>
</feature>
<dbReference type="GO" id="GO:0016020">
    <property type="term" value="C:membrane"/>
    <property type="evidence" value="ECO:0007669"/>
    <property type="project" value="UniProtKB-SubCell"/>
</dbReference>
<accession>A0A9J2P028</accession>
<dbReference type="GO" id="GO:0030968">
    <property type="term" value="P:endoplasmic reticulum unfolded protein response"/>
    <property type="evidence" value="ECO:0007669"/>
    <property type="project" value="TreeGrafter"/>
</dbReference>
<feature type="transmembrane region" description="Helical" evidence="9">
    <location>
        <begin position="157"/>
        <end position="175"/>
    </location>
</feature>
<evidence type="ECO:0000256" key="8">
    <source>
        <dbReference type="PROSITE-ProRule" id="PRU00175"/>
    </source>
</evidence>
<evidence type="ECO:0000256" key="1">
    <source>
        <dbReference type="ARBA" id="ARBA00004141"/>
    </source>
</evidence>
<name>A0A9J2P028_ASCLU</name>
<comment type="subcellular location">
    <subcellularLocation>
        <location evidence="1">Membrane</location>
        <topology evidence="1">Multi-pass membrane protein</topology>
    </subcellularLocation>
</comment>
<evidence type="ECO:0000313" key="12">
    <source>
        <dbReference type="Proteomes" id="UP000036681"/>
    </source>
</evidence>
<dbReference type="SMART" id="SM00546">
    <property type="entry name" value="CUE"/>
    <property type="match status" value="1"/>
</dbReference>
<dbReference type="CDD" id="cd16455">
    <property type="entry name" value="RING-H2_AMFR"/>
    <property type="match status" value="1"/>
</dbReference>
<feature type="transmembrane region" description="Helical" evidence="9">
    <location>
        <begin position="93"/>
        <end position="115"/>
    </location>
</feature>
<dbReference type="Proteomes" id="UP000036681">
    <property type="component" value="Unplaced"/>
</dbReference>
<sequence>MPQITFDPLGGLNSFVRQMPVPTLNSYIVLSVLLTVGSVYYIADLFHDNELNDMVALRIHNIFPERFAALGEYLASYPAFRQIYYSFLNPTSIWVSINTICFLTAVVGKILVYLVFRDLTMQEWTMLRDRLCNWLLYKVLFLFGVLNSTIVEELVAWIVWFAVLTEFTVLQLIAVQKLKYFSSSLPSRSLRLRVCILGIFSLFTSAVLMLFTFYSFTFLPTSYSFFLLADISKLLFRGAYITCKSVALSQRVDGLLSRRNSVLVAYYLDLVYDVLIDCVELLHYTHMLLYSQIVLSIACVALSMQLRSFYKSLSTRIGRHFTHQRITAHILSHYREATKEELGALSDWCAICWEKMDSARRLPCAHYFHEWCLSGWLEQDSSCPTCRLMLPSSFNDDAISNAPRGPVTHFFYFDGPRIAQWLPSFSFEFTHGGVPRHFTRNERFSASENSQLSSMAEQVHEMFPQVELSLIWNDLRVSGSVQATIDNILEGRLSAEQFDAQIELDNNVGTESQPWQLGGRAIVSRTELEWSAAPAALMQRTVTNSGARFSAHSQERQTILSQRRAALIERNRRRYIASWRGADLRATSFDDSDSLESLDTTSRVYVKRCNIDSDVEVTSQFAFSPAC</sequence>
<keyword evidence="4 8" id="KW-0863">Zinc-finger</keyword>
<organism evidence="12 13">
    <name type="scientific">Ascaris lumbricoides</name>
    <name type="common">Giant roundworm</name>
    <dbReference type="NCBI Taxonomy" id="6252"/>
    <lineage>
        <taxon>Eukaryota</taxon>
        <taxon>Metazoa</taxon>
        <taxon>Ecdysozoa</taxon>
        <taxon>Nematoda</taxon>
        <taxon>Chromadorea</taxon>
        <taxon>Rhabditida</taxon>
        <taxon>Spirurina</taxon>
        <taxon>Ascaridomorpha</taxon>
        <taxon>Ascaridoidea</taxon>
        <taxon>Ascarididae</taxon>
        <taxon>Ascaris</taxon>
    </lineage>
</organism>
<dbReference type="Pfam" id="PF13639">
    <property type="entry name" value="zf-RING_2"/>
    <property type="match status" value="1"/>
</dbReference>
<dbReference type="InterPro" id="IPR001841">
    <property type="entry name" value="Znf_RING"/>
</dbReference>
<dbReference type="InterPro" id="IPR013083">
    <property type="entry name" value="Znf_RING/FYVE/PHD"/>
</dbReference>
<feature type="transmembrane region" description="Helical" evidence="9">
    <location>
        <begin position="24"/>
        <end position="43"/>
    </location>
</feature>
<protein>
    <submittedName>
        <fullName evidence="13">RING-type domain-containing protein</fullName>
    </submittedName>
</protein>
<dbReference type="SUPFAM" id="SSF57850">
    <property type="entry name" value="RING/U-box"/>
    <property type="match status" value="1"/>
</dbReference>
<keyword evidence="12" id="KW-1185">Reference proteome</keyword>
<dbReference type="PROSITE" id="PS50089">
    <property type="entry name" value="ZF_RING_2"/>
    <property type="match status" value="1"/>
</dbReference>
<evidence type="ECO:0000256" key="7">
    <source>
        <dbReference type="ARBA" id="ARBA00023136"/>
    </source>
</evidence>
<dbReference type="GO" id="GO:0070936">
    <property type="term" value="P:protein K48-linked ubiquitination"/>
    <property type="evidence" value="ECO:0007669"/>
    <property type="project" value="TreeGrafter"/>
</dbReference>
<dbReference type="Gene3D" id="3.30.40.10">
    <property type="entry name" value="Zinc/RING finger domain, C3HC4 (zinc finger)"/>
    <property type="match status" value="1"/>
</dbReference>
<dbReference type="Pfam" id="PF02845">
    <property type="entry name" value="CUE"/>
    <property type="match status" value="1"/>
</dbReference>
<keyword evidence="6 9" id="KW-1133">Transmembrane helix</keyword>
<proteinExistence type="predicted"/>
<dbReference type="PANTHER" id="PTHR15067:SF5">
    <property type="entry name" value="E3 UBIQUITIN-PROTEIN LIGASE AMFR"/>
    <property type="match status" value="1"/>
</dbReference>
<keyword evidence="2 9" id="KW-0812">Transmembrane</keyword>
<dbReference type="PROSITE" id="PS51140">
    <property type="entry name" value="CUE"/>
    <property type="match status" value="1"/>
</dbReference>
<evidence type="ECO:0000259" key="11">
    <source>
        <dbReference type="PROSITE" id="PS51140"/>
    </source>
</evidence>
<dbReference type="GO" id="GO:0000151">
    <property type="term" value="C:ubiquitin ligase complex"/>
    <property type="evidence" value="ECO:0007669"/>
    <property type="project" value="TreeGrafter"/>
</dbReference>
<dbReference type="GO" id="GO:0061630">
    <property type="term" value="F:ubiquitin protein ligase activity"/>
    <property type="evidence" value="ECO:0007669"/>
    <property type="project" value="TreeGrafter"/>
</dbReference>
<dbReference type="GO" id="GO:0006511">
    <property type="term" value="P:ubiquitin-dependent protein catabolic process"/>
    <property type="evidence" value="ECO:0007669"/>
    <property type="project" value="TreeGrafter"/>
</dbReference>
<dbReference type="GO" id="GO:0043130">
    <property type="term" value="F:ubiquitin binding"/>
    <property type="evidence" value="ECO:0007669"/>
    <property type="project" value="InterPro"/>
</dbReference>
<evidence type="ECO:0000256" key="5">
    <source>
        <dbReference type="ARBA" id="ARBA00022833"/>
    </source>
</evidence>
<keyword evidence="5" id="KW-0862">Zinc</keyword>
<reference evidence="13" key="1">
    <citation type="submission" date="2023-03" db="UniProtKB">
        <authorList>
            <consortium name="WormBaseParasite"/>
        </authorList>
    </citation>
    <scope>IDENTIFICATION</scope>
</reference>
<dbReference type="CDD" id="cd14421">
    <property type="entry name" value="CUE_AMFR"/>
    <property type="match status" value="1"/>
</dbReference>
<evidence type="ECO:0000256" key="4">
    <source>
        <dbReference type="ARBA" id="ARBA00022771"/>
    </source>
</evidence>
<keyword evidence="7 9" id="KW-0472">Membrane</keyword>
<dbReference type="AlphaFoldDB" id="A0A9J2P028"/>